<organism evidence="1 2">
    <name type="scientific">Romanomermis culicivorax</name>
    <name type="common">Nematode worm</name>
    <dbReference type="NCBI Taxonomy" id="13658"/>
    <lineage>
        <taxon>Eukaryota</taxon>
        <taxon>Metazoa</taxon>
        <taxon>Ecdysozoa</taxon>
        <taxon>Nematoda</taxon>
        <taxon>Enoplea</taxon>
        <taxon>Dorylaimia</taxon>
        <taxon>Mermithida</taxon>
        <taxon>Mermithoidea</taxon>
        <taxon>Mermithidae</taxon>
        <taxon>Romanomermis</taxon>
    </lineage>
</organism>
<dbReference type="WBParaSite" id="nRc.2.0.1.t44680-RA">
    <property type="protein sequence ID" value="nRc.2.0.1.t44680-RA"/>
    <property type="gene ID" value="nRc.2.0.1.g44680"/>
</dbReference>
<evidence type="ECO:0000313" key="2">
    <source>
        <dbReference type="WBParaSite" id="nRc.2.0.1.t44680-RA"/>
    </source>
</evidence>
<sequence>MVKVVHEANQRKLSFKKSQDAAKLLAEGDKNNLGSANPEEHRRRSMFQETAFLYAGRISSSDLNSMYNNDKIKNDRHYSLNIIDDQNFNVGRTGGTTLTPLMLNSENDDHQRKINNGKISDGTAPIVLSPMTMPTPRLVEKFATISLLSGALAKKNLLRVIVYDLVFM</sequence>
<proteinExistence type="predicted"/>
<dbReference type="AlphaFoldDB" id="A0A915L4H6"/>
<protein>
    <submittedName>
        <fullName evidence="2">Uncharacterized protein</fullName>
    </submittedName>
</protein>
<reference evidence="2" key="1">
    <citation type="submission" date="2022-11" db="UniProtKB">
        <authorList>
            <consortium name="WormBaseParasite"/>
        </authorList>
    </citation>
    <scope>IDENTIFICATION</scope>
</reference>
<keyword evidence="1" id="KW-1185">Reference proteome</keyword>
<name>A0A915L4H6_ROMCU</name>
<accession>A0A915L4H6</accession>
<dbReference type="Proteomes" id="UP000887565">
    <property type="component" value="Unplaced"/>
</dbReference>
<evidence type="ECO:0000313" key="1">
    <source>
        <dbReference type="Proteomes" id="UP000887565"/>
    </source>
</evidence>